<evidence type="ECO:0000313" key="1">
    <source>
        <dbReference type="EMBL" id="MCR0232905.1"/>
    </source>
</evidence>
<accession>A0AAP2UM95</accession>
<dbReference type="EMBL" id="JAKTMA010000013">
    <property type="protein sequence ID" value="MCR0232905.1"/>
    <property type="molecule type" value="Genomic_DNA"/>
</dbReference>
<dbReference type="AlphaFoldDB" id="A0AAP2UM95"/>
<reference evidence="1" key="2">
    <citation type="journal article" date="2022" name="Clin. Infect. Dis.">
        <title>Association between Clostridium innocuum and antibiotic-associated diarrhea in adults and children: A cross-sectional study and comparative genomics analysis.</title>
        <authorList>
            <person name="Cherny K.E."/>
            <person name="Muscat E.B."/>
            <person name="Balaji A."/>
            <person name="Mukherjee J."/>
            <person name="Ozer E.A."/>
            <person name="Angarone M.P."/>
            <person name="Hauser A.R."/>
            <person name="Sichel J.S."/>
            <person name="Amponsah E."/>
            <person name="Kociolek L.K."/>
        </authorList>
    </citation>
    <scope>NUCLEOTIDE SEQUENCE</scope>
    <source>
        <strain evidence="1">NU1-AC-029v</strain>
    </source>
</reference>
<reference evidence="2" key="1">
    <citation type="journal article" date="2019" name="Nat. Med.">
        <title>A library of human gut bacterial isolates paired with longitudinal multiomics data enables mechanistic microbiome research.</title>
        <authorList>
            <person name="Poyet M."/>
            <person name="Groussin M."/>
            <person name="Gibbons S.M."/>
            <person name="Avila-Pacheco J."/>
            <person name="Jiang X."/>
            <person name="Kearney S.M."/>
            <person name="Perrotta A.R."/>
            <person name="Berdy B."/>
            <person name="Zhao S."/>
            <person name="Lieberman T.D."/>
            <person name="Swanson P.K."/>
            <person name="Smith M."/>
            <person name="Roesemann S."/>
            <person name="Alexander J.E."/>
            <person name="Rich S.A."/>
            <person name="Livny J."/>
            <person name="Vlamakis H."/>
            <person name="Clish C."/>
            <person name="Bullock K."/>
            <person name="Deik A."/>
            <person name="Scott J."/>
            <person name="Pierce K.A."/>
            <person name="Xavier R.J."/>
            <person name="Alm E.J."/>
        </authorList>
    </citation>
    <scope>NUCLEOTIDE SEQUENCE</scope>
    <source>
        <strain evidence="2">BIOML-A12</strain>
    </source>
</reference>
<dbReference type="Proteomes" id="UP000604383">
    <property type="component" value="Unassembled WGS sequence"/>
</dbReference>
<dbReference type="RefSeq" id="WP_008819264.1">
    <property type="nucleotide sequence ID" value="NZ_AP025565.1"/>
</dbReference>
<comment type="caution">
    <text evidence="1">The sequence shown here is derived from an EMBL/GenBank/DDBJ whole genome shotgun (WGS) entry which is preliminary data.</text>
</comment>
<sequence>MLNELNNIFLDKVSVVVEEARKNVKTAVNIMMVYTYFEIGRMIVEEEQSGSNRAELIY</sequence>
<gene>
    <name evidence="2" type="ORF">GT664_10895</name>
    <name evidence="1" type="ORF">MKC95_09005</name>
</gene>
<protein>
    <submittedName>
        <fullName evidence="1">DUF1016 family protein</fullName>
    </submittedName>
</protein>
<dbReference type="Proteomes" id="UP001203972">
    <property type="component" value="Unassembled WGS sequence"/>
</dbReference>
<organism evidence="1 3">
    <name type="scientific">Clostridium innocuum</name>
    <dbReference type="NCBI Taxonomy" id="1522"/>
    <lineage>
        <taxon>Bacteria</taxon>
        <taxon>Bacillati</taxon>
        <taxon>Bacillota</taxon>
        <taxon>Clostridia</taxon>
        <taxon>Eubacteriales</taxon>
        <taxon>Clostridiaceae</taxon>
        <taxon>Clostridium</taxon>
    </lineage>
</organism>
<evidence type="ECO:0000313" key="2">
    <source>
        <dbReference type="EMBL" id="MZH56248.1"/>
    </source>
</evidence>
<evidence type="ECO:0000313" key="3">
    <source>
        <dbReference type="Proteomes" id="UP001203972"/>
    </source>
</evidence>
<dbReference type="EMBL" id="WWTN01000017">
    <property type="protein sequence ID" value="MZH56248.1"/>
    <property type="molecule type" value="Genomic_DNA"/>
</dbReference>
<name>A0AAP2UM95_CLOIN</name>
<proteinExistence type="predicted"/>